<dbReference type="EMBL" id="HACG01025164">
    <property type="protein sequence ID" value="CEK72029.1"/>
    <property type="molecule type" value="Transcribed_RNA"/>
</dbReference>
<feature type="non-terminal residue" evidence="1">
    <location>
        <position position="81"/>
    </location>
</feature>
<accession>A0A0B6ZTS9</accession>
<protein>
    <submittedName>
        <fullName evidence="1">Uncharacterized protein</fullName>
    </submittedName>
</protein>
<reference evidence="1" key="1">
    <citation type="submission" date="2014-12" db="EMBL/GenBank/DDBJ databases">
        <title>Insight into the proteome of Arion vulgaris.</title>
        <authorList>
            <person name="Aradska J."/>
            <person name="Bulat T."/>
            <person name="Smidak R."/>
            <person name="Sarate P."/>
            <person name="Gangsoo J."/>
            <person name="Sialana F."/>
            <person name="Bilban M."/>
            <person name="Lubec G."/>
        </authorList>
    </citation>
    <scope>NUCLEOTIDE SEQUENCE</scope>
    <source>
        <tissue evidence="1">Skin</tissue>
    </source>
</reference>
<name>A0A0B6ZTS9_9EUPU</name>
<evidence type="ECO:0000313" key="1">
    <source>
        <dbReference type="EMBL" id="CEK72029.1"/>
    </source>
</evidence>
<proteinExistence type="predicted"/>
<sequence length="81" mass="9233">MEPNDPKEIKAMLNLLYDTFVKYLNPEVIIQQNSWLEDNQGLFLSTGSSGDKTAECLLIWILENEDATPVINFTNTLRDLS</sequence>
<dbReference type="AlphaFoldDB" id="A0A0B6ZTS9"/>
<organism evidence="1">
    <name type="scientific">Arion vulgaris</name>
    <dbReference type="NCBI Taxonomy" id="1028688"/>
    <lineage>
        <taxon>Eukaryota</taxon>
        <taxon>Metazoa</taxon>
        <taxon>Spiralia</taxon>
        <taxon>Lophotrochozoa</taxon>
        <taxon>Mollusca</taxon>
        <taxon>Gastropoda</taxon>
        <taxon>Heterobranchia</taxon>
        <taxon>Euthyneura</taxon>
        <taxon>Panpulmonata</taxon>
        <taxon>Eupulmonata</taxon>
        <taxon>Stylommatophora</taxon>
        <taxon>Helicina</taxon>
        <taxon>Arionoidea</taxon>
        <taxon>Arionidae</taxon>
        <taxon>Arion</taxon>
    </lineage>
</organism>
<gene>
    <name evidence="1" type="primary">ORF80817</name>
</gene>